<dbReference type="RefSeq" id="XP_018076575.1">
    <property type="nucleotide sequence ID" value="XM_018222178.1"/>
</dbReference>
<keyword evidence="1" id="KW-0812">Transmembrane</keyword>
<evidence type="ECO:0000313" key="2">
    <source>
        <dbReference type="EMBL" id="KUJ22220.1"/>
    </source>
</evidence>
<keyword evidence="3" id="KW-1185">Reference proteome</keyword>
<name>A0A194XPP3_MOLSC</name>
<keyword evidence="1" id="KW-1133">Transmembrane helix</keyword>
<reference evidence="2 3" key="1">
    <citation type="submission" date="2015-10" db="EMBL/GenBank/DDBJ databases">
        <title>Full genome of DAOMC 229536 Phialocephala scopiformis, a fungal endophyte of spruce producing the potent anti-insectan compound rugulosin.</title>
        <authorList>
            <consortium name="DOE Joint Genome Institute"/>
            <person name="Walker A.K."/>
            <person name="Frasz S.L."/>
            <person name="Seifert K.A."/>
            <person name="Miller J.D."/>
            <person name="Mondo S.J."/>
            <person name="Labutti K."/>
            <person name="Lipzen A."/>
            <person name="Dockter R."/>
            <person name="Kennedy M."/>
            <person name="Grigoriev I.V."/>
            <person name="Spatafora J.W."/>
        </authorList>
    </citation>
    <scope>NUCLEOTIDE SEQUENCE [LARGE SCALE GENOMIC DNA]</scope>
    <source>
        <strain evidence="2 3">CBS 120377</strain>
    </source>
</reference>
<dbReference type="GeneID" id="28831904"/>
<evidence type="ECO:0000256" key="1">
    <source>
        <dbReference type="SAM" id="Phobius"/>
    </source>
</evidence>
<dbReference type="AlphaFoldDB" id="A0A194XPP3"/>
<dbReference type="KEGG" id="psco:LY89DRAFT_778049"/>
<dbReference type="Proteomes" id="UP000070700">
    <property type="component" value="Unassembled WGS sequence"/>
</dbReference>
<dbReference type="EMBL" id="KQ947407">
    <property type="protein sequence ID" value="KUJ22220.1"/>
    <property type="molecule type" value="Genomic_DNA"/>
</dbReference>
<protein>
    <submittedName>
        <fullName evidence="2">Uncharacterized protein</fullName>
    </submittedName>
</protein>
<keyword evidence="1" id="KW-0472">Membrane</keyword>
<accession>A0A194XPP3</accession>
<organism evidence="2 3">
    <name type="scientific">Mollisia scopiformis</name>
    <name type="common">Conifer needle endophyte fungus</name>
    <name type="synonym">Phialocephala scopiformis</name>
    <dbReference type="NCBI Taxonomy" id="149040"/>
    <lineage>
        <taxon>Eukaryota</taxon>
        <taxon>Fungi</taxon>
        <taxon>Dikarya</taxon>
        <taxon>Ascomycota</taxon>
        <taxon>Pezizomycotina</taxon>
        <taxon>Leotiomycetes</taxon>
        <taxon>Helotiales</taxon>
        <taxon>Mollisiaceae</taxon>
        <taxon>Mollisia</taxon>
    </lineage>
</organism>
<feature type="transmembrane region" description="Helical" evidence="1">
    <location>
        <begin position="44"/>
        <end position="64"/>
    </location>
</feature>
<evidence type="ECO:0000313" key="3">
    <source>
        <dbReference type="Proteomes" id="UP000070700"/>
    </source>
</evidence>
<gene>
    <name evidence="2" type="ORF">LY89DRAFT_778049</name>
</gene>
<proteinExistence type="predicted"/>
<sequence length="132" mass="14795">MPILHAVPLTLSKLAQLTESLLYHRVTSPPPANEGTYVCHPANIHGLMLFWLGFCMVVGFICAWQTRFLAGRLYGQREMVSDLANLPGDELVPTLKQMCKGFGIRRSLQIEDADGRSDDWGWNWDSGCEADE</sequence>
<dbReference type="InParanoid" id="A0A194XPP3"/>